<evidence type="ECO:0000256" key="2">
    <source>
        <dbReference type="ARBA" id="ARBA00006763"/>
    </source>
</evidence>
<evidence type="ECO:0000256" key="3">
    <source>
        <dbReference type="RuleBase" id="RU363015"/>
    </source>
</evidence>
<organism evidence="4 5">
    <name type="scientific">Rubrivivax gelatinosus</name>
    <name type="common">Rhodocyclus gelatinosus</name>
    <name type="synonym">Rhodopseudomonas gelatinosa</name>
    <dbReference type="NCBI Taxonomy" id="28068"/>
    <lineage>
        <taxon>Bacteria</taxon>
        <taxon>Pseudomonadati</taxon>
        <taxon>Pseudomonadota</taxon>
        <taxon>Betaproteobacteria</taxon>
        <taxon>Burkholderiales</taxon>
        <taxon>Sphaerotilaceae</taxon>
        <taxon>Rubrivivax</taxon>
    </lineage>
</organism>
<dbReference type="InterPro" id="IPR005269">
    <property type="entry name" value="LOG"/>
</dbReference>
<evidence type="ECO:0000256" key="1">
    <source>
        <dbReference type="ARBA" id="ARBA00000274"/>
    </source>
</evidence>
<protein>
    <recommendedName>
        <fullName evidence="3">Cytokinin riboside 5'-monophosphate phosphoribohydrolase</fullName>
        <ecNumber evidence="3">3.2.2.n1</ecNumber>
    </recommendedName>
</protein>
<dbReference type="Gene3D" id="3.40.50.450">
    <property type="match status" value="1"/>
</dbReference>
<dbReference type="GeneID" id="99684856"/>
<proteinExistence type="inferred from homology"/>
<dbReference type="GO" id="GO:0008714">
    <property type="term" value="F:AMP nucleosidase activity"/>
    <property type="evidence" value="ECO:0007669"/>
    <property type="project" value="UniProtKB-EC"/>
</dbReference>
<dbReference type="GO" id="GO:0005829">
    <property type="term" value="C:cytosol"/>
    <property type="evidence" value="ECO:0007669"/>
    <property type="project" value="TreeGrafter"/>
</dbReference>
<dbReference type="GO" id="GO:0009691">
    <property type="term" value="P:cytokinin biosynthetic process"/>
    <property type="evidence" value="ECO:0007669"/>
    <property type="project" value="UniProtKB-UniRule"/>
</dbReference>
<evidence type="ECO:0000313" key="5">
    <source>
        <dbReference type="Proteomes" id="UP000295106"/>
    </source>
</evidence>
<reference evidence="4 5" key="1">
    <citation type="submission" date="2019-03" db="EMBL/GenBank/DDBJ databases">
        <title>Genomic Encyclopedia of Type Strains, Phase IV (KMG-IV): sequencing the most valuable type-strain genomes for metagenomic binning, comparative biology and taxonomic classification.</title>
        <authorList>
            <person name="Goeker M."/>
        </authorList>
    </citation>
    <scope>NUCLEOTIDE SEQUENCE [LARGE SCALE GENOMIC DNA]</scope>
    <source>
        <strain evidence="4 5">DSM 1709</strain>
    </source>
</reference>
<dbReference type="SUPFAM" id="SSF102405">
    <property type="entry name" value="MCP/YpsA-like"/>
    <property type="match status" value="1"/>
</dbReference>
<comment type="similarity">
    <text evidence="2 3">Belongs to the LOG family.</text>
</comment>
<dbReference type="AlphaFoldDB" id="A0A4R2MB60"/>
<dbReference type="OrthoDB" id="9801098at2"/>
<accession>A0A4R2MB60</accession>
<dbReference type="NCBIfam" id="TIGR00730">
    <property type="entry name" value="Rossman fold protein, TIGR00730 family"/>
    <property type="match status" value="1"/>
</dbReference>
<dbReference type="EC" id="3.2.2.n1" evidence="3"/>
<dbReference type="RefSeq" id="WP_132645091.1">
    <property type="nucleotide sequence ID" value="NZ_CP181386.1"/>
</dbReference>
<gene>
    <name evidence="4" type="ORF">EV684_102359</name>
</gene>
<evidence type="ECO:0000313" key="4">
    <source>
        <dbReference type="EMBL" id="TCP04599.1"/>
    </source>
</evidence>
<dbReference type="Pfam" id="PF03641">
    <property type="entry name" value="Lysine_decarbox"/>
    <property type="match status" value="1"/>
</dbReference>
<keyword evidence="3" id="KW-0203">Cytokinin biosynthesis</keyword>
<name>A0A4R2MB60_RUBGE</name>
<keyword evidence="3" id="KW-0378">Hydrolase</keyword>
<dbReference type="EMBL" id="SLXD01000002">
    <property type="protein sequence ID" value="TCP04599.1"/>
    <property type="molecule type" value="Genomic_DNA"/>
</dbReference>
<sequence length="200" mass="21835">MNEIAPPPPFTVCVYCGSRHGQRAAYTEAARVLGRSIGERGWQLVYGGGKVGLMGEVADAVLAAGGRVVGVIPESLMKREVGHRGLTELHVVPTMHKRKQMMAERADAFVALPGGIGTLEELFEVWTWRQLGYHDQPIGLLDVDGFYEGLQAFMRRTVEEGFLSPDQQSVLQVETDPLALLDRLAALAQRAGGPDHFGRI</sequence>
<dbReference type="Proteomes" id="UP000295106">
    <property type="component" value="Unassembled WGS sequence"/>
</dbReference>
<dbReference type="InterPro" id="IPR031100">
    <property type="entry name" value="LOG_fam"/>
</dbReference>
<comment type="caution">
    <text evidence="4">The sequence shown here is derived from an EMBL/GenBank/DDBJ whole genome shotgun (WGS) entry which is preliminary data.</text>
</comment>
<comment type="catalytic activity">
    <reaction evidence="1">
        <text>AMP + H2O = D-ribose 5-phosphate + adenine</text>
        <dbReference type="Rhea" id="RHEA:20129"/>
        <dbReference type="ChEBI" id="CHEBI:15377"/>
        <dbReference type="ChEBI" id="CHEBI:16708"/>
        <dbReference type="ChEBI" id="CHEBI:78346"/>
        <dbReference type="ChEBI" id="CHEBI:456215"/>
        <dbReference type="EC" id="3.2.2.4"/>
    </reaction>
</comment>
<dbReference type="PANTHER" id="PTHR31223">
    <property type="entry name" value="LOG FAMILY PROTEIN YJL055W"/>
    <property type="match status" value="1"/>
</dbReference>
<dbReference type="PANTHER" id="PTHR31223:SF70">
    <property type="entry name" value="LOG FAMILY PROTEIN YJL055W"/>
    <property type="match status" value="1"/>
</dbReference>